<dbReference type="HOGENOM" id="CLU_1436689_0_0_1"/>
<evidence type="ECO:0000313" key="3">
    <source>
        <dbReference type="Proteomes" id="UP000001514"/>
    </source>
</evidence>
<reference evidence="2 3" key="1">
    <citation type="journal article" date="2011" name="Science">
        <title>The Selaginella genome identifies genetic changes associated with the evolution of vascular plants.</title>
        <authorList>
            <person name="Banks J.A."/>
            <person name="Nishiyama T."/>
            <person name="Hasebe M."/>
            <person name="Bowman J.L."/>
            <person name="Gribskov M."/>
            <person name="dePamphilis C."/>
            <person name="Albert V.A."/>
            <person name="Aono N."/>
            <person name="Aoyama T."/>
            <person name="Ambrose B.A."/>
            <person name="Ashton N.W."/>
            <person name="Axtell M.J."/>
            <person name="Barker E."/>
            <person name="Barker M.S."/>
            <person name="Bennetzen J.L."/>
            <person name="Bonawitz N.D."/>
            <person name="Chapple C."/>
            <person name="Cheng C."/>
            <person name="Correa L.G."/>
            <person name="Dacre M."/>
            <person name="DeBarry J."/>
            <person name="Dreyer I."/>
            <person name="Elias M."/>
            <person name="Engstrom E.M."/>
            <person name="Estelle M."/>
            <person name="Feng L."/>
            <person name="Finet C."/>
            <person name="Floyd S.K."/>
            <person name="Frommer W.B."/>
            <person name="Fujita T."/>
            <person name="Gramzow L."/>
            <person name="Gutensohn M."/>
            <person name="Harholt J."/>
            <person name="Hattori M."/>
            <person name="Heyl A."/>
            <person name="Hirai T."/>
            <person name="Hiwatashi Y."/>
            <person name="Ishikawa M."/>
            <person name="Iwata M."/>
            <person name="Karol K.G."/>
            <person name="Koehler B."/>
            <person name="Kolukisaoglu U."/>
            <person name="Kubo M."/>
            <person name="Kurata T."/>
            <person name="Lalonde S."/>
            <person name="Li K."/>
            <person name="Li Y."/>
            <person name="Litt A."/>
            <person name="Lyons E."/>
            <person name="Manning G."/>
            <person name="Maruyama T."/>
            <person name="Michael T.P."/>
            <person name="Mikami K."/>
            <person name="Miyazaki S."/>
            <person name="Morinaga S."/>
            <person name="Murata T."/>
            <person name="Mueller-Roeber B."/>
            <person name="Nelson D.R."/>
            <person name="Obara M."/>
            <person name="Oguri Y."/>
            <person name="Olmstead R.G."/>
            <person name="Onodera N."/>
            <person name="Petersen B.L."/>
            <person name="Pils B."/>
            <person name="Prigge M."/>
            <person name="Rensing S.A."/>
            <person name="Riano-Pachon D.M."/>
            <person name="Roberts A.W."/>
            <person name="Sato Y."/>
            <person name="Scheller H.V."/>
            <person name="Schulz B."/>
            <person name="Schulz C."/>
            <person name="Shakirov E.V."/>
            <person name="Shibagaki N."/>
            <person name="Shinohara N."/>
            <person name="Shippen D.E."/>
            <person name="Soerensen I."/>
            <person name="Sotooka R."/>
            <person name="Sugimoto N."/>
            <person name="Sugita M."/>
            <person name="Sumikawa N."/>
            <person name="Tanurdzic M."/>
            <person name="Theissen G."/>
            <person name="Ulvskov P."/>
            <person name="Wakazuki S."/>
            <person name="Weng J.K."/>
            <person name="Willats W.W."/>
            <person name="Wipf D."/>
            <person name="Wolf P.G."/>
            <person name="Yang L."/>
            <person name="Zimmer A.D."/>
            <person name="Zhu Q."/>
            <person name="Mitros T."/>
            <person name="Hellsten U."/>
            <person name="Loque D."/>
            <person name="Otillar R."/>
            <person name="Salamov A."/>
            <person name="Schmutz J."/>
            <person name="Shapiro H."/>
            <person name="Lindquist E."/>
            <person name="Lucas S."/>
            <person name="Rokhsar D."/>
            <person name="Grigoriev I.V."/>
        </authorList>
    </citation>
    <scope>NUCLEOTIDE SEQUENCE [LARGE SCALE GENOMIC DNA]</scope>
</reference>
<organism evidence="3">
    <name type="scientific">Selaginella moellendorffii</name>
    <name type="common">Spikemoss</name>
    <dbReference type="NCBI Taxonomy" id="88036"/>
    <lineage>
        <taxon>Eukaryota</taxon>
        <taxon>Viridiplantae</taxon>
        <taxon>Streptophyta</taxon>
        <taxon>Embryophyta</taxon>
        <taxon>Tracheophyta</taxon>
        <taxon>Lycopodiopsida</taxon>
        <taxon>Selaginellales</taxon>
        <taxon>Selaginellaceae</taxon>
        <taxon>Selaginella</taxon>
    </lineage>
</organism>
<feature type="region of interest" description="Disordered" evidence="1">
    <location>
        <begin position="166"/>
        <end position="189"/>
    </location>
</feature>
<proteinExistence type="predicted"/>
<dbReference type="InParanoid" id="D8R8B4"/>
<dbReference type="Proteomes" id="UP000001514">
    <property type="component" value="Unassembled WGS sequence"/>
</dbReference>
<sequence length="189" mass="20981">MAADKPSIQISPIAQEAPRWSGEYEDKGRETDSSTRSFPEEVPPPFELQGSDAREAEIVYIERKYLSREEDYHQDTSRTNTFFYFLTSCSSRLKNMFFLTVQVSRCTTVAGIAIQQPFVKFTTPVTGSSLVPQAARPKPKIAPLVNRPVSPILPEGFVLKAPVCGHPWPPEGKNTNKTDNDETKGGGDS</sequence>
<dbReference type="Gramene" id="EFJ31668">
    <property type="protein sequence ID" value="EFJ31668"/>
    <property type="gene ID" value="SELMODRAFT_408446"/>
</dbReference>
<dbReference type="EMBL" id="GL377573">
    <property type="protein sequence ID" value="EFJ31668.1"/>
    <property type="molecule type" value="Genomic_DNA"/>
</dbReference>
<accession>D8R8B4</accession>
<protein>
    <submittedName>
        <fullName evidence="2">Uncharacterized protein</fullName>
    </submittedName>
</protein>
<feature type="region of interest" description="Disordered" evidence="1">
    <location>
        <begin position="1"/>
        <end position="49"/>
    </location>
</feature>
<dbReference type="AlphaFoldDB" id="D8R8B4"/>
<feature type="compositionally biased region" description="Basic and acidic residues" evidence="1">
    <location>
        <begin position="22"/>
        <end position="33"/>
    </location>
</feature>
<dbReference type="KEGG" id="smo:SELMODRAFT_408446"/>
<keyword evidence="3" id="KW-1185">Reference proteome</keyword>
<gene>
    <name evidence="2" type="ORF">SELMODRAFT_408446</name>
</gene>
<feature type="compositionally biased region" description="Basic and acidic residues" evidence="1">
    <location>
        <begin position="174"/>
        <end position="189"/>
    </location>
</feature>
<evidence type="ECO:0000313" key="2">
    <source>
        <dbReference type="EMBL" id="EFJ31668.1"/>
    </source>
</evidence>
<evidence type="ECO:0000256" key="1">
    <source>
        <dbReference type="SAM" id="MobiDB-lite"/>
    </source>
</evidence>
<name>D8R8B4_SELML</name>